<sequence length="317" mass="34242">MSRHPFDEFFGFRGAASRTCHQIDGDLGRCCDRETGSVGKGASEDDVALRLGQHHVRAGISRAKFPESRGVLSVRRVDHGGAGWSIGSPVGCGQGPGHGVPGGVVDRPPYEVGQASRCYPPCDAAASYESVVLAPTPQQRNPVGNYDCTRARPTCQVLTLQKLDHPVGRPSGHLSDVDQLTDRPRSLVVQQRTYDLRCGSALQRSARSPRTAPRVMVGPSVRDVETGPGDIQGDVPCRVYVGQAGRRQPFAHGRRQVAGDDNRMAAGMLIHRRVQLLAQRGRVASLHHALDFHHQHDRGSIRCCHLPQSAEADIGSS</sequence>
<proteinExistence type="predicted"/>
<keyword evidence="2" id="KW-1185">Reference proteome</keyword>
<gene>
    <name evidence="1" type="ORF">Nocox_02950</name>
</gene>
<reference evidence="1 2" key="1">
    <citation type="journal article" date="2021" name="ACS Chem. Biol.">
        <title>Genomic-Led Discovery of a Novel Glycopeptide Antibiotic by Nonomuraea coxensis DSM 45129.</title>
        <authorList>
            <person name="Yushchuk O."/>
            <person name="Vior N.M."/>
            <person name="Andreo-Vidal A."/>
            <person name="Berini F."/>
            <person name="Ruckert C."/>
            <person name="Busche T."/>
            <person name="Binda E."/>
            <person name="Kalinowski J."/>
            <person name="Truman A.W."/>
            <person name="Marinelli F."/>
        </authorList>
    </citation>
    <scope>NUCLEOTIDE SEQUENCE [LARGE SCALE GENOMIC DNA]</scope>
    <source>
        <strain evidence="1 2">DSM 45129</strain>
    </source>
</reference>
<dbReference type="EMBL" id="CP068985">
    <property type="protein sequence ID" value="QYC38220.1"/>
    <property type="molecule type" value="Genomic_DNA"/>
</dbReference>
<organism evidence="1 2">
    <name type="scientific">Nonomuraea coxensis DSM 45129</name>
    <dbReference type="NCBI Taxonomy" id="1122611"/>
    <lineage>
        <taxon>Bacteria</taxon>
        <taxon>Bacillati</taxon>
        <taxon>Actinomycetota</taxon>
        <taxon>Actinomycetes</taxon>
        <taxon>Streptosporangiales</taxon>
        <taxon>Streptosporangiaceae</taxon>
        <taxon>Nonomuraea</taxon>
    </lineage>
</organism>
<protein>
    <submittedName>
        <fullName evidence="1">Uncharacterized protein</fullName>
    </submittedName>
</protein>
<accession>A0ABX8TRW8</accession>
<evidence type="ECO:0000313" key="1">
    <source>
        <dbReference type="EMBL" id="QYC38220.1"/>
    </source>
</evidence>
<evidence type="ECO:0000313" key="2">
    <source>
        <dbReference type="Proteomes" id="UP000824681"/>
    </source>
</evidence>
<dbReference type="Proteomes" id="UP000824681">
    <property type="component" value="Chromosome"/>
</dbReference>
<name>A0ABX8TRW8_9ACTN</name>